<comment type="caution">
    <text evidence="2">The sequence shown here is derived from an EMBL/GenBank/DDBJ whole genome shotgun (WGS) entry which is preliminary data.</text>
</comment>
<dbReference type="Pfam" id="PF13585">
    <property type="entry name" value="CHU_C"/>
    <property type="match status" value="1"/>
</dbReference>
<accession>A0ABW9Z483</accession>
<sequence length="929" mass="103254">MLFQKKIFTLLSLLISCVIFGQEGASSCAELEANFQQYQSCATNIPFRNSTNNTSDVFNTTCIGDSFRGPTWFYMRIQQSGDIRLQISQVDDFGNSSDVDFVLWGPFDDLNNICSRLNINTEVDCSWSSSGIENVNIPAAVSGKLYVLLVDNYANTPGEISIRQTGGTGSSDCSFLSSVEILDEIGNEITQFNYCQPQNKTLLANIDTNNYEGNLADLRFNYKWFFNDILVADIQNSTINTNTFIANQTGNYRVEVTAYDSTDSSVVIADLEVSTDEIDLIFYGTPTLISNLTLQKCDNTSPYNGLERTNLTEIESTISLGGDYPVLFKYWLDAAHTQEITDATNFLNTTPSQTIYVTASYDFSCTSNIASSSFELIINTLPASDTNPQAIEKCDETGFSSFDLRIRENQMASPASVTSINFKYYIDRNDALSNAGNFIATPDNYTNTIADTQTIYVRLAEATDPDNSCFRILELQLIVNNIPPNNISTTPYTSCVSGGIGLFPAEINTGLSATDFTFEWFNQHNALPGNSITTETGSNFTTTNAGNYSVKIVDTTNPAACERIINFSVISSIIPSGNNNPQPIYLCDNSGFANFNLRIREAEMAETLNVTDLDFKYYKNETDALNNAGNFIPDPENHINSTSNEDTIYVRIADAANPNSTCFVVVQLDLFVEKVPENNLRDYPYRICMSMAGQPLQPAIIDTNLDPSVYTFSWHRGFNALPGTVIVGENDAVFETTVGGNYSVKIINTSNPAMCETIANFEVLTADIPFNIEATPVQQVSFAGNATITVTIDNPSPDFQFMIDNNGWQESPVFENILPGFHTVSVRNKFGCETTSTQIVVVDYMKVFTPNGDGYNDFWTVGGRAIFEKHQLFIFDRYGKLIADITRNLRGWDGTFNGKPLPADDYWFKIIYERNGEKGEYRNHFTLKR</sequence>
<dbReference type="EMBL" id="JAABLM010000001">
    <property type="protein sequence ID" value="NBL63647.1"/>
    <property type="molecule type" value="Genomic_DNA"/>
</dbReference>
<dbReference type="Proteomes" id="UP000798602">
    <property type="component" value="Unassembled WGS sequence"/>
</dbReference>
<evidence type="ECO:0000256" key="1">
    <source>
        <dbReference type="SAM" id="SignalP"/>
    </source>
</evidence>
<organism evidence="2 3">
    <name type="scientific">Flavobacterium ichthyis</name>
    <dbReference type="NCBI Taxonomy" id="2698827"/>
    <lineage>
        <taxon>Bacteria</taxon>
        <taxon>Pseudomonadati</taxon>
        <taxon>Bacteroidota</taxon>
        <taxon>Flavobacteriia</taxon>
        <taxon>Flavobacteriales</taxon>
        <taxon>Flavobacteriaceae</taxon>
        <taxon>Flavobacterium</taxon>
    </lineage>
</organism>
<dbReference type="PROSITE" id="PS51257">
    <property type="entry name" value="PROKAR_LIPOPROTEIN"/>
    <property type="match status" value="1"/>
</dbReference>
<feature type="chain" id="PRO_5046599727" evidence="1">
    <location>
        <begin position="22"/>
        <end position="929"/>
    </location>
</feature>
<reference evidence="3" key="1">
    <citation type="submission" date="2020-01" db="EMBL/GenBank/DDBJ databases">
        <title>Sphingomonas sp. strain CSW-10.</title>
        <authorList>
            <person name="Chen W.-M."/>
        </authorList>
    </citation>
    <scope>NUCLEOTIDE SEQUENCE [LARGE SCALE GENOMIC DNA]</scope>
    <source>
        <strain evidence="3">NST-5</strain>
    </source>
</reference>
<evidence type="ECO:0000313" key="2">
    <source>
        <dbReference type="EMBL" id="NBL63647.1"/>
    </source>
</evidence>
<name>A0ABW9Z483_9FLAO</name>
<keyword evidence="3" id="KW-1185">Reference proteome</keyword>
<gene>
    <name evidence="2" type="ORF">GV828_00355</name>
</gene>
<protein>
    <submittedName>
        <fullName evidence="2">T9SS type B sorting domain-containing protein</fullName>
    </submittedName>
</protein>
<proteinExistence type="predicted"/>
<dbReference type="RefSeq" id="WP_166535486.1">
    <property type="nucleotide sequence ID" value="NZ_JAABLM010000001.1"/>
</dbReference>
<feature type="signal peptide" evidence="1">
    <location>
        <begin position="1"/>
        <end position="21"/>
    </location>
</feature>
<dbReference type="InterPro" id="IPR026341">
    <property type="entry name" value="T9SS_type_B"/>
</dbReference>
<dbReference type="NCBIfam" id="TIGR04131">
    <property type="entry name" value="Bac_Flav_CTERM"/>
    <property type="match status" value="1"/>
</dbReference>
<keyword evidence="1" id="KW-0732">Signal</keyword>
<evidence type="ECO:0000313" key="3">
    <source>
        <dbReference type="Proteomes" id="UP000798602"/>
    </source>
</evidence>